<evidence type="ECO:0000313" key="1">
    <source>
        <dbReference type="EMBL" id="QQD19216.1"/>
    </source>
</evidence>
<name>A0A7T4R2F9_9GAMM</name>
<dbReference type="InterPro" id="IPR032314">
    <property type="entry name" value="DUF4845"/>
</dbReference>
<gene>
    <name evidence="1" type="ORF">I6N98_05015</name>
</gene>
<organism evidence="1 2">
    <name type="scientific">Spongiibacter nanhainus</name>
    <dbReference type="NCBI Taxonomy" id="2794344"/>
    <lineage>
        <taxon>Bacteria</taxon>
        <taxon>Pseudomonadati</taxon>
        <taxon>Pseudomonadota</taxon>
        <taxon>Gammaproteobacteria</taxon>
        <taxon>Cellvibrionales</taxon>
        <taxon>Spongiibacteraceae</taxon>
        <taxon>Spongiibacter</taxon>
    </lineage>
</organism>
<dbReference type="KEGG" id="snan:I6N98_05015"/>
<protein>
    <submittedName>
        <fullName evidence="1">DUF4845 domain-containing protein</fullName>
    </submittedName>
</protein>
<reference evidence="1 2" key="1">
    <citation type="submission" date="2020-12" db="EMBL/GenBank/DDBJ databases">
        <authorList>
            <person name="Shan Y."/>
        </authorList>
    </citation>
    <scope>NUCLEOTIDE SEQUENCE [LARGE SCALE GENOMIC DNA]</scope>
    <source>
        <strain evidence="2">csc3.9</strain>
    </source>
</reference>
<dbReference type="Pfam" id="PF16137">
    <property type="entry name" value="DUF4845"/>
    <property type="match status" value="1"/>
</dbReference>
<accession>A0A7T4R2F9</accession>
<dbReference type="Proteomes" id="UP000596063">
    <property type="component" value="Chromosome"/>
</dbReference>
<sequence length="123" mass="13866">MRHTQRGIGMLSLFVLIAVVSLLGTVTIRLAPVYLDYWGLTRVIEGVVKEHNGTDASPVQVRSTLSRHFVTNRVEAVSIRDLKISVVDDNVVIDASYEKRVPLIFNVDAVVKFEDARYVIERK</sequence>
<evidence type="ECO:0000313" key="2">
    <source>
        <dbReference type="Proteomes" id="UP000596063"/>
    </source>
</evidence>
<dbReference type="AlphaFoldDB" id="A0A7T4R2F9"/>
<keyword evidence="2" id="KW-1185">Reference proteome</keyword>
<dbReference type="EMBL" id="CP066167">
    <property type="protein sequence ID" value="QQD19216.1"/>
    <property type="molecule type" value="Genomic_DNA"/>
</dbReference>
<proteinExistence type="predicted"/>
<dbReference type="RefSeq" id="WP_198570701.1">
    <property type="nucleotide sequence ID" value="NZ_CP066167.1"/>
</dbReference>